<name>A0ABU6UDD0_9FABA</name>
<reference evidence="2 3" key="1">
    <citation type="journal article" date="2023" name="Plants (Basel)">
        <title>Bridging the Gap: Combining Genomics and Transcriptomics Approaches to Understand Stylosanthes scabra, an Orphan Legume from the Brazilian Caatinga.</title>
        <authorList>
            <person name="Ferreira-Neto J.R.C."/>
            <person name="da Silva M.D."/>
            <person name="Binneck E."/>
            <person name="de Melo N.F."/>
            <person name="da Silva R.H."/>
            <person name="de Melo A.L.T.M."/>
            <person name="Pandolfi V."/>
            <person name="Bustamante F.O."/>
            <person name="Brasileiro-Vidal A.C."/>
            <person name="Benko-Iseppon A.M."/>
        </authorList>
    </citation>
    <scope>NUCLEOTIDE SEQUENCE [LARGE SCALE GENOMIC DNA]</scope>
    <source>
        <tissue evidence="2">Leaves</tissue>
    </source>
</reference>
<sequence length="119" mass="13086">MNPIPDGSSSGSFSPSIASQANVDAENANEEEDGFEDEFRLKLEYIDFCLSRVYGAASAKDMIKKLKDIIHRLFEYYSMMNPIPDGSSSGSFSSSIASQANVDAENVMRKKTALKMNLD</sequence>
<feature type="region of interest" description="Disordered" evidence="1">
    <location>
        <begin position="1"/>
        <end position="33"/>
    </location>
</feature>
<protein>
    <submittedName>
        <fullName evidence="2">Uncharacterized protein</fullName>
    </submittedName>
</protein>
<feature type="compositionally biased region" description="Low complexity" evidence="1">
    <location>
        <begin position="8"/>
        <end position="26"/>
    </location>
</feature>
<evidence type="ECO:0000313" key="2">
    <source>
        <dbReference type="EMBL" id="MED6159021.1"/>
    </source>
</evidence>
<comment type="caution">
    <text evidence="2">The sequence shown here is derived from an EMBL/GenBank/DDBJ whole genome shotgun (WGS) entry which is preliminary data.</text>
</comment>
<organism evidence="2 3">
    <name type="scientific">Stylosanthes scabra</name>
    <dbReference type="NCBI Taxonomy" id="79078"/>
    <lineage>
        <taxon>Eukaryota</taxon>
        <taxon>Viridiplantae</taxon>
        <taxon>Streptophyta</taxon>
        <taxon>Embryophyta</taxon>
        <taxon>Tracheophyta</taxon>
        <taxon>Spermatophyta</taxon>
        <taxon>Magnoliopsida</taxon>
        <taxon>eudicotyledons</taxon>
        <taxon>Gunneridae</taxon>
        <taxon>Pentapetalae</taxon>
        <taxon>rosids</taxon>
        <taxon>fabids</taxon>
        <taxon>Fabales</taxon>
        <taxon>Fabaceae</taxon>
        <taxon>Papilionoideae</taxon>
        <taxon>50 kb inversion clade</taxon>
        <taxon>dalbergioids sensu lato</taxon>
        <taxon>Dalbergieae</taxon>
        <taxon>Pterocarpus clade</taxon>
        <taxon>Stylosanthes</taxon>
    </lineage>
</organism>
<proteinExistence type="predicted"/>
<dbReference type="EMBL" id="JASCZI010121028">
    <property type="protein sequence ID" value="MED6159021.1"/>
    <property type="molecule type" value="Genomic_DNA"/>
</dbReference>
<keyword evidence="3" id="KW-1185">Reference proteome</keyword>
<evidence type="ECO:0000256" key="1">
    <source>
        <dbReference type="SAM" id="MobiDB-lite"/>
    </source>
</evidence>
<dbReference type="Proteomes" id="UP001341840">
    <property type="component" value="Unassembled WGS sequence"/>
</dbReference>
<accession>A0ABU6UDD0</accession>
<gene>
    <name evidence="2" type="ORF">PIB30_038518</name>
</gene>
<evidence type="ECO:0000313" key="3">
    <source>
        <dbReference type="Proteomes" id="UP001341840"/>
    </source>
</evidence>